<keyword evidence="3" id="KW-1185">Reference proteome</keyword>
<evidence type="ECO:0000256" key="1">
    <source>
        <dbReference type="SAM" id="MobiDB-lite"/>
    </source>
</evidence>
<sequence>MPAQTSPIKLTPSATPSYWADIAMRSYEALPRARTLGHHTYPVIIPALMNLAAMDDTSNDMAWELDVLTINAGGTLLDTHRPVPGDWGGITWEVEASRHDQKLGSQPRHDALLKALLDQSPTYAVCAWDDEEGEIVTLSIAEMRVAVRPGREGRPTQVIVPEAQAEQFKKTIARSQLLSRFDTSEGAPRPLLPSRDLHRRLGVTDELGNISMASLEHLPEGDREFFANIARQLALTDGDLSGLSPPDLRRFNALRHQHLMPQAMLAPISGQVTHDDAYELSALLCVAGAIYRNLDQEADLLGQTPTLESLERDVRLHFGAVIRQDKANAGACMPTEASTDDPQARNRQLRGQLAGQILSVPDRLPFKATPFTSVHEAKALEIKDYGAEKSSISGHKARLTSPEG</sequence>
<protein>
    <submittedName>
        <fullName evidence="2">Uncharacterized protein</fullName>
    </submittedName>
</protein>
<evidence type="ECO:0000313" key="2">
    <source>
        <dbReference type="EMBL" id="RCV93820.1"/>
    </source>
</evidence>
<organism evidence="2 3">
    <name type="scientific">Vreelandella rituensis</name>
    <dbReference type="NCBI Taxonomy" id="2282306"/>
    <lineage>
        <taxon>Bacteria</taxon>
        <taxon>Pseudomonadati</taxon>
        <taxon>Pseudomonadota</taxon>
        <taxon>Gammaproteobacteria</taxon>
        <taxon>Oceanospirillales</taxon>
        <taxon>Halomonadaceae</taxon>
        <taxon>Vreelandella</taxon>
    </lineage>
</organism>
<evidence type="ECO:0000313" key="3">
    <source>
        <dbReference type="Proteomes" id="UP000253204"/>
    </source>
</evidence>
<gene>
    <name evidence="2" type="ORF">DU506_01295</name>
</gene>
<feature type="region of interest" description="Disordered" evidence="1">
    <location>
        <begin position="385"/>
        <end position="404"/>
    </location>
</feature>
<name>A0A368U9N7_9GAMM</name>
<accession>A0A368U9N7</accession>
<reference evidence="2 3" key="1">
    <citation type="submission" date="2018-07" db="EMBL/GenBank/DDBJ databases">
        <title>Halomonas rutogse sp. nov., isolated from Lake TangqianCo on Tibetan Plateau.</title>
        <authorList>
            <person name="Lu H."/>
            <person name="Xing P."/>
            <person name="Wu Q."/>
        </authorList>
    </citation>
    <scope>NUCLEOTIDE SEQUENCE [LARGE SCALE GENOMIC DNA]</scope>
    <source>
        <strain evidence="2 3">TQ8S</strain>
    </source>
</reference>
<comment type="caution">
    <text evidence="2">The sequence shown here is derived from an EMBL/GenBank/DDBJ whole genome shotgun (WGS) entry which is preliminary data.</text>
</comment>
<dbReference type="AlphaFoldDB" id="A0A368U9N7"/>
<dbReference type="Proteomes" id="UP000253204">
    <property type="component" value="Unassembled WGS sequence"/>
</dbReference>
<dbReference type="RefSeq" id="WP_114485148.1">
    <property type="nucleotide sequence ID" value="NZ_CBCSHM010000001.1"/>
</dbReference>
<proteinExistence type="predicted"/>
<dbReference type="EMBL" id="QPIJ01000001">
    <property type="protein sequence ID" value="RCV93820.1"/>
    <property type="molecule type" value="Genomic_DNA"/>
</dbReference>